<gene>
    <name evidence="1" type="ORF">CAC42_6856</name>
</gene>
<evidence type="ECO:0000313" key="2">
    <source>
        <dbReference type="Proteomes" id="UP000243797"/>
    </source>
</evidence>
<comment type="caution">
    <text evidence="1">The sequence shown here is derived from an EMBL/GenBank/DDBJ whole genome shotgun (WGS) entry which is preliminary data.</text>
</comment>
<dbReference type="AlphaFoldDB" id="A0A2K1QHK3"/>
<dbReference type="EMBL" id="NKHZ01000088">
    <property type="protein sequence ID" value="PNS14343.1"/>
    <property type="molecule type" value="Genomic_DNA"/>
</dbReference>
<dbReference type="OrthoDB" id="2107640at2759"/>
<name>A0A2K1QHK3_9PEZI</name>
<dbReference type="STRING" id="2082308.A0A2K1QHK3"/>
<organism evidence="1 2">
    <name type="scientific">Sphaceloma murrayae</name>
    <dbReference type="NCBI Taxonomy" id="2082308"/>
    <lineage>
        <taxon>Eukaryota</taxon>
        <taxon>Fungi</taxon>
        <taxon>Dikarya</taxon>
        <taxon>Ascomycota</taxon>
        <taxon>Pezizomycotina</taxon>
        <taxon>Dothideomycetes</taxon>
        <taxon>Dothideomycetidae</taxon>
        <taxon>Myriangiales</taxon>
        <taxon>Elsinoaceae</taxon>
        <taxon>Sphaceloma</taxon>
    </lineage>
</organism>
<keyword evidence="2" id="KW-1185">Reference proteome</keyword>
<reference evidence="1 2" key="1">
    <citation type="submission" date="2017-06" db="EMBL/GenBank/DDBJ databases">
        <title>Draft genome sequence of a variant of Elsinoe murrayae.</title>
        <authorList>
            <person name="Cheng Q."/>
        </authorList>
    </citation>
    <scope>NUCLEOTIDE SEQUENCE [LARGE SCALE GENOMIC DNA]</scope>
    <source>
        <strain evidence="1 2">CQ-2017a</strain>
    </source>
</reference>
<dbReference type="InParanoid" id="A0A2K1QHK3"/>
<accession>A0A2K1QHK3</accession>
<evidence type="ECO:0000313" key="1">
    <source>
        <dbReference type="EMBL" id="PNS14343.1"/>
    </source>
</evidence>
<sequence length="545" mass="62307">MTTYLFPITDNHDAPQKRLLYPSILSHIVRGAEDAIDALETFRDLVQGQDVERGYLVYDAHAGDTACQLRAGILNELATIFKNNYQERYNFVKTLEEHVTRLRQTRDASRELCFKMTHLKIRCADLGVDEKSTSAQDLLANVMWSQPDKNWVDKAGHKCRLVHRQDSAVSFLATSADSTRAETDTRNRELFGATKVIPFLVFAYTLARYKTYSGRDGMLIARLDPTGMLERANTLIADFWDTKNREYRSSSMTRPNQEVKHLQNWLCDYSCSWLQDLASRIVPGTIYENLFERARHRSEKGMAAISGYIGFLLLRKHWASMNMPIVLVNRFFCSSGHHLQVYEGNITLDCSASVTNGPSLDCPARWRLEASTIDRMKDAADSSSPVLVIMGNSYNHGSQNELDKMDGRSIDHLQSYSEHKDLGECTEAAQQNDRFIHTDHDRLALSIFANHDQYPFELPNKINKTGYVESLLSEYAHEQERSGKATAMLSVWKKSLSMLSEQGLGSGGIRLFGWQHVFLERKDCLARKLRVWQESERVTPLYEEF</sequence>
<dbReference type="Proteomes" id="UP000243797">
    <property type="component" value="Unassembled WGS sequence"/>
</dbReference>
<protein>
    <submittedName>
        <fullName evidence="1">Uncharacterized protein</fullName>
    </submittedName>
</protein>
<proteinExistence type="predicted"/>